<dbReference type="EMBL" id="CAJVPL010004429">
    <property type="protein sequence ID" value="CAG8647436.1"/>
    <property type="molecule type" value="Genomic_DNA"/>
</dbReference>
<name>A0A9N9DNI9_9GLOM</name>
<evidence type="ECO:0000313" key="1">
    <source>
        <dbReference type="EMBL" id="CAG8647436.1"/>
    </source>
</evidence>
<sequence>MTTTRPSLPTETRKMTAEHRLNRKITDDVQQHTAANYYLTLFLRRIKTLLLAEIAGLTSANYDPEVGSLYQAHGLKENHKTYRFFLNLYEYEKRTAWLNGKSKFDQLTGHHLNNQQTIFRHYDYENQSTTYFYKTNERLVGQCAKPVLIKKNYRLGTRSLNPLSLLSLATKHHKKELYLFKKPKQQLKQDFQEFLITRLLLLCKSAEFVHLPLEQDKVPKENQQCSSTIYTHFATKPVLHFQFLPENAAVVRAFIAKLDTYALEFDMEESSNFYSYPIVHDTKHETIKQISGLCGCEPRARNQYLDN</sequence>
<accession>A0A9N9DNI9</accession>
<dbReference type="Proteomes" id="UP000789831">
    <property type="component" value="Unassembled WGS sequence"/>
</dbReference>
<dbReference type="AlphaFoldDB" id="A0A9N9DNI9"/>
<reference evidence="1" key="1">
    <citation type="submission" date="2021-06" db="EMBL/GenBank/DDBJ databases">
        <authorList>
            <person name="Kallberg Y."/>
            <person name="Tangrot J."/>
            <person name="Rosling A."/>
        </authorList>
    </citation>
    <scope>NUCLEOTIDE SEQUENCE</scope>
    <source>
        <strain evidence="1">MT106</strain>
    </source>
</reference>
<protein>
    <submittedName>
        <fullName evidence="1">622_t:CDS:1</fullName>
    </submittedName>
</protein>
<comment type="caution">
    <text evidence="1">The sequence shown here is derived from an EMBL/GenBank/DDBJ whole genome shotgun (WGS) entry which is preliminary data.</text>
</comment>
<proteinExistence type="predicted"/>
<dbReference type="OrthoDB" id="2419771at2759"/>
<keyword evidence="2" id="KW-1185">Reference proteome</keyword>
<organism evidence="1 2">
    <name type="scientific">Ambispora gerdemannii</name>
    <dbReference type="NCBI Taxonomy" id="144530"/>
    <lineage>
        <taxon>Eukaryota</taxon>
        <taxon>Fungi</taxon>
        <taxon>Fungi incertae sedis</taxon>
        <taxon>Mucoromycota</taxon>
        <taxon>Glomeromycotina</taxon>
        <taxon>Glomeromycetes</taxon>
        <taxon>Archaeosporales</taxon>
        <taxon>Ambisporaceae</taxon>
        <taxon>Ambispora</taxon>
    </lineage>
</organism>
<evidence type="ECO:0000313" key="2">
    <source>
        <dbReference type="Proteomes" id="UP000789831"/>
    </source>
</evidence>
<gene>
    <name evidence="1" type="ORF">AGERDE_LOCUS11258</name>
</gene>